<name>A0A3Q9FS23_9BACT</name>
<dbReference type="PANTHER" id="PTHR43194">
    <property type="entry name" value="HYDROLASE ALPHA/BETA FOLD FAMILY"/>
    <property type="match status" value="1"/>
</dbReference>
<dbReference type="Gene3D" id="3.40.50.1820">
    <property type="entry name" value="alpha/beta hydrolase"/>
    <property type="match status" value="1"/>
</dbReference>
<dbReference type="InterPro" id="IPR050228">
    <property type="entry name" value="Carboxylesterase_BioH"/>
</dbReference>
<dbReference type="SUPFAM" id="SSF53474">
    <property type="entry name" value="alpha/beta-Hydrolases"/>
    <property type="match status" value="1"/>
</dbReference>
<gene>
    <name evidence="2" type="ORF">EI427_14660</name>
</gene>
<dbReference type="Proteomes" id="UP000267268">
    <property type="component" value="Chromosome 1"/>
</dbReference>
<dbReference type="KEGG" id="fll:EI427_14660"/>
<dbReference type="AlphaFoldDB" id="A0A3Q9FS23"/>
<dbReference type="PROSITE" id="PS51257">
    <property type="entry name" value="PROKAR_LIPOPROTEIN"/>
    <property type="match status" value="1"/>
</dbReference>
<dbReference type="EMBL" id="CP034562">
    <property type="protein sequence ID" value="AZQ63428.1"/>
    <property type="molecule type" value="Genomic_DNA"/>
</dbReference>
<protein>
    <submittedName>
        <fullName evidence="2">Alpha/beta hydrolase</fullName>
    </submittedName>
</protein>
<proteinExistence type="predicted"/>
<dbReference type="InterPro" id="IPR000073">
    <property type="entry name" value="AB_hydrolase_1"/>
</dbReference>
<evidence type="ECO:0000259" key="1">
    <source>
        <dbReference type="Pfam" id="PF00561"/>
    </source>
</evidence>
<feature type="domain" description="AB hydrolase-1" evidence="1">
    <location>
        <begin position="47"/>
        <end position="206"/>
    </location>
</feature>
<dbReference type="InterPro" id="IPR029058">
    <property type="entry name" value="AB_hydrolase_fold"/>
</dbReference>
<organism evidence="2 3">
    <name type="scientific">Flammeovirga pectinis</name>
    <dbReference type="NCBI Taxonomy" id="2494373"/>
    <lineage>
        <taxon>Bacteria</taxon>
        <taxon>Pseudomonadati</taxon>
        <taxon>Bacteroidota</taxon>
        <taxon>Cytophagia</taxon>
        <taxon>Cytophagales</taxon>
        <taxon>Flammeovirgaceae</taxon>
        <taxon>Flammeovirga</taxon>
    </lineage>
</organism>
<dbReference type="GO" id="GO:0016787">
    <property type="term" value="F:hydrolase activity"/>
    <property type="evidence" value="ECO:0007669"/>
    <property type="project" value="UniProtKB-KW"/>
</dbReference>
<keyword evidence="2" id="KW-0378">Hydrolase</keyword>
<accession>A0A3Q9FS23</accession>
<dbReference type="PANTHER" id="PTHR43194:SF5">
    <property type="entry name" value="PIMELOYL-[ACYL-CARRIER PROTEIN] METHYL ESTER ESTERASE"/>
    <property type="match status" value="1"/>
</dbReference>
<reference evidence="2 3" key="1">
    <citation type="submission" date="2018-12" db="EMBL/GenBank/DDBJ databases">
        <title>Flammeovirga pectinis sp. nov., isolated from the gut of the Korean scallop, Patinopecten yessoensis.</title>
        <authorList>
            <person name="Bae J.-W."/>
            <person name="Jeong Y.-S."/>
            <person name="Kang W."/>
        </authorList>
    </citation>
    <scope>NUCLEOTIDE SEQUENCE [LARGE SCALE GENOMIC DNA]</scope>
    <source>
        <strain evidence="2 3">L12M1</strain>
    </source>
</reference>
<evidence type="ECO:0000313" key="2">
    <source>
        <dbReference type="EMBL" id="AZQ63428.1"/>
    </source>
</evidence>
<dbReference type="Pfam" id="PF00561">
    <property type="entry name" value="Abhydrolase_1"/>
    <property type="match status" value="1"/>
</dbReference>
<dbReference type="OrthoDB" id="2247630at2"/>
<keyword evidence="3" id="KW-1185">Reference proteome</keyword>
<sequence>MKGIVLIISILVFLFSCENETDMEKIYKTVNIDGDEISYFRIGKGEPLLLLHGALADNRMWNTHSEILSKHFDVIVPTQRHFGKNGPSDKPFGIETHTSDILKLLEELEIESIHVVAWSYGADIALNLATKVPNKLTSLYVYEPGYPGCLDDDEMKTFGTDANEMFGPIFYAVQEQKLDEAVELLIDGSGNSKGYFQQQSKQLRKEQLENKNSLPLQLSQIEQPNLNKEALFQITTRSCVAYGEYTRDLFKVVSQSVYSNLQNSAINEVRNATHMYPMEKPIEFSERVRFFIQK</sequence>
<evidence type="ECO:0000313" key="3">
    <source>
        <dbReference type="Proteomes" id="UP000267268"/>
    </source>
</evidence>